<evidence type="ECO:0000313" key="2">
    <source>
        <dbReference type="EMBL" id="OAG02536.1"/>
    </source>
</evidence>
<dbReference type="AlphaFoldDB" id="A0A177C521"/>
<keyword evidence="3" id="KW-1185">Reference proteome</keyword>
<feature type="region of interest" description="Disordered" evidence="1">
    <location>
        <begin position="71"/>
        <end position="90"/>
    </location>
</feature>
<name>A0A177C521_9PLEO</name>
<dbReference type="GeneID" id="28771313"/>
<reference evidence="2 3" key="1">
    <citation type="submission" date="2016-05" db="EMBL/GenBank/DDBJ databases">
        <title>Comparative analysis of secretome profiles of manganese(II)-oxidizing ascomycete fungi.</title>
        <authorList>
            <consortium name="DOE Joint Genome Institute"/>
            <person name="Zeiner C.A."/>
            <person name="Purvine S.O."/>
            <person name="Zink E.M."/>
            <person name="Wu S."/>
            <person name="Pasa-Tolic L."/>
            <person name="Chaput D.L."/>
            <person name="Haridas S."/>
            <person name="Grigoriev I.V."/>
            <person name="Santelli C.M."/>
            <person name="Hansel C.M."/>
        </authorList>
    </citation>
    <scope>NUCLEOTIDE SEQUENCE [LARGE SCALE GENOMIC DNA]</scope>
    <source>
        <strain evidence="2 3">AP3s5-JAC2a</strain>
    </source>
</reference>
<accession>A0A177C521</accession>
<proteinExistence type="predicted"/>
<dbReference type="Proteomes" id="UP000077069">
    <property type="component" value="Unassembled WGS sequence"/>
</dbReference>
<feature type="compositionally biased region" description="Basic residues" evidence="1">
    <location>
        <begin position="77"/>
        <end position="90"/>
    </location>
</feature>
<sequence>MCGGPSEVSKPRWWLCGALRARLDTFAEAMSTPGNDEGAKPDSATSARAPLSPTLHTPPPPSIKDSCGQCGTQALKPPRRHRQTAARKTVRRSYAILAQRPSQAPSNSRCSVRLSALVHLSLKLCACTIHPSPSQSFRRPRGISGLCSVALYQNSESFPLYKSALQDAARMLSRCRLQHTCVITLF</sequence>
<dbReference type="RefSeq" id="XP_018032901.1">
    <property type="nucleotide sequence ID" value="XM_018187827.1"/>
</dbReference>
<organism evidence="2 3">
    <name type="scientific">Paraphaeosphaeria sporulosa</name>
    <dbReference type="NCBI Taxonomy" id="1460663"/>
    <lineage>
        <taxon>Eukaryota</taxon>
        <taxon>Fungi</taxon>
        <taxon>Dikarya</taxon>
        <taxon>Ascomycota</taxon>
        <taxon>Pezizomycotina</taxon>
        <taxon>Dothideomycetes</taxon>
        <taxon>Pleosporomycetidae</taxon>
        <taxon>Pleosporales</taxon>
        <taxon>Massarineae</taxon>
        <taxon>Didymosphaeriaceae</taxon>
        <taxon>Paraphaeosphaeria</taxon>
    </lineage>
</organism>
<evidence type="ECO:0000256" key="1">
    <source>
        <dbReference type="SAM" id="MobiDB-lite"/>
    </source>
</evidence>
<protein>
    <submittedName>
        <fullName evidence="2">Uncharacterized protein</fullName>
    </submittedName>
</protein>
<dbReference type="InParanoid" id="A0A177C521"/>
<gene>
    <name evidence="2" type="ORF">CC84DRAFT_896964</name>
</gene>
<evidence type="ECO:0000313" key="3">
    <source>
        <dbReference type="Proteomes" id="UP000077069"/>
    </source>
</evidence>
<feature type="region of interest" description="Disordered" evidence="1">
    <location>
        <begin position="30"/>
        <end position="64"/>
    </location>
</feature>
<dbReference type="EMBL" id="KV441555">
    <property type="protein sequence ID" value="OAG02536.1"/>
    <property type="molecule type" value="Genomic_DNA"/>
</dbReference>